<dbReference type="PANTHER" id="PTHR40700:SF1">
    <property type="entry name" value="DUF63 DOMAIN-CONTAINING PROTEIN"/>
    <property type="match status" value="1"/>
</dbReference>
<evidence type="ECO:0000256" key="1">
    <source>
        <dbReference type="SAM" id="Phobius"/>
    </source>
</evidence>
<accession>A0A832UTT9</accession>
<evidence type="ECO:0000313" key="3">
    <source>
        <dbReference type="Proteomes" id="UP000604391"/>
    </source>
</evidence>
<feature type="transmembrane region" description="Helical" evidence="1">
    <location>
        <begin position="210"/>
        <end position="231"/>
    </location>
</feature>
<keyword evidence="1" id="KW-0472">Membrane</keyword>
<proteinExistence type="predicted"/>
<evidence type="ECO:0000313" key="2">
    <source>
        <dbReference type="EMBL" id="HIJ99619.1"/>
    </source>
</evidence>
<organism evidence="2 3">
    <name type="scientific">Candidatus Undinarchaeum marinum</name>
    <dbReference type="NCBI Taxonomy" id="2756141"/>
    <lineage>
        <taxon>Archaea</taxon>
        <taxon>Candidatus Undinarchaeota</taxon>
        <taxon>Candidatus Undinarchaeia</taxon>
        <taxon>Candidatus Undinarchaeales</taxon>
        <taxon>Candidatus Undinarchaeaceae</taxon>
        <taxon>Candidatus Undinarchaeum</taxon>
    </lineage>
</organism>
<feature type="transmembrane region" description="Helical" evidence="1">
    <location>
        <begin position="23"/>
        <end position="43"/>
    </location>
</feature>
<gene>
    <name evidence="2" type="ORF">H1011_02230</name>
</gene>
<feature type="transmembrane region" description="Helical" evidence="1">
    <location>
        <begin position="147"/>
        <end position="165"/>
    </location>
</feature>
<dbReference type="EMBL" id="DVAD01000014">
    <property type="protein sequence ID" value="HIJ99619.1"/>
    <property type="molecule type" value="Genomic_DNA"/>
</dbReference>
<dbReference type="Proteomes" id="UP000604391">
    <property type="component" value="Unassembled WGS sequence"/>
</dbReference>
<reference evidence="2 3" key="1">
    <citation type="journal article" name="Nat. Commun.">
        <title>Undinarchaeota illuminate DPANN phylogeny and the impact of gene transfer on archaeal evolution.</title>
        <authorList>
            <person name="Dombrowski N."/>
            <person name="Williams T.A."/>
            <person name="Sun J."/>
            <person name="Woodcroft B.J."/>
            <person name="Lee J.H."/>
            <person name="Minh B.Q."/>
            <person name="Rinke C."/>
            <person name="Spang A."/>
        </authorList>
    </citation>
    <scope>NUCLEOTIDE SEQUENCE [LARGE SCALE GENOMIC DNA]</scope>
    <source>
        <strain evidence="2">MAG_bin17</strain>
    </source>
</reference>
<feature type="transmembrane region" description="Helical" evidence="1">
    <location>
        <begin position="55"/>
        <end position="74"/>
    </location>
</feature>
<dbReference type="PANTHER" id="PTHR40700">
    <property type="entry name" value="HYPOTHETICAL MEMBRANE PROTEIN, CONSERVED, DUF63 FAMILY"/>
    <property type="match status" value="1"/>
</dbReference>
<name>A0A832UTT9_9ARCH</name>
<dbReference type="Pfam" id="PF01889">
    <property type="entry name" value="DUF63"/>
    <property type="match status" value="1"/>
</dbReference>
<dbReference type="AlphaFoldDB" id="A0A832UTT9"/>
<feature type="transmembrane region" description="Helical" evidence="1">
    <location>
        <begin position="177"/>
        <end position="198"/>
    </location>
</feature>
<keyword evidence="3" id="KW-1185">Reference proteome</keyword>
<dbReference type="InterPro" id="IPR002749">
    <property type="entry name" value="DUF63"/>
</dbReference>
<feature type="transmembrane region" description="Helical" evidence="1">
    <location>
        <begin position="86"/>
        <end position="107"/>
    </location>
</feature>
<comment type="caution">
    <text evidence="2">The sequence shown here is derived from an EMBL/GenBank/DDBJ whole genome shotgun (WGS) entry which is preliminary data.</text>
</comment>
<feature type="transmembrane region" description="Helical" evidence="1">
    <location>
        <begin position="243"/>
        <end position="261"/>
    </location>
</feature>
<keyword evidence="1" id="KW-1133">Transmembrane helix</keyword>
<keyword evidence="1" id="KW-0812">Transmembrane</keyword>
<sequence length="267" mass="29788">MGITEFVQSYYINPLTVNPDGPYNIYNTITYGILLAVAVYYLYGFLNKLKMKFDGRFFVATIPFIALAAVLRVLRDGNIIESVWLVSPLIYVSVFLMTVIPLVGSFLIERKIPRLKYHVVTFTLGVGLIFIFGSLLSVVNVAGAAKIFGLGLASSGAIFFASTLVKNDFFSKINLGILYAAMFDAASTYIGVAQYGYFEKHVLPNLLFEMFGPWAMFPLKLLVLGAILYILDKYEEDLNFNNFIKFAILVLTLAPAFRNTLRLLVGV</sequence>
<feature type="transmembrane region" description="Helical" evidence="1">
    <location>
        <begin position="119"/>
        <end position="141"/>
    </location>
</feature>
<protein>
    <submittedName>
        <fullName evidence="2">DUF63 family protein</fullName>
    </submittedName>
</protein>